<sequence length="207" mass="23201">MNGNLICRFCSIPYRVYNIFYQYLRYGRRAKKFDRTNFIGKPLELVGIENISLGKKSFIRQHGYIIVSPLTGELTSELVLGDNSHLNYGCHVVATKSIRIGDNVNIAPYVYLSDNTHSYEDINIPIKLSPIKQLKTVSIGDGTWIGTRAAVFGCTIGKHCVIGANSVVNKDIPDYCIVGGIPAKILKRFDQEQGLWRKTDPKGNFID</sequence>
<comment type="caution">
    <text evidence="4">The sequence shown here is derived from an EMBL/GenBank/DDBJ whole genome shotgun (WGS) entry which is preliminary data.</text>
</comment>
<dbReference type="Gene3D" id="2.160.10.10">
    <property type="entry name" value="Hexapeptide repeat proteins"/>
    <property type="match status" value="1"/>
</dbReference>
<reference evidence="5 6" key="1">
    <citation type="journal article" date="2019" name="Nat. Med.">
        <title>A library of human gut bacterial isolates paired with longitudinal multiomics data enables mechanistic microbiome research.</title>
        <authorList>
            <person name="Poyet M."/>
            <person name="Groussin M."/>
            <person name="Gibbons S.M."/>
            <person name="Avila-Pacheco J."/>
            <person name="Jiang X."/>
            <person name="Kearney S.M."/>
            <person name="Perrotta A.R."/>
            <person name="Berdy B."/>
            <person name="Zhao S."/>
            <person name="Lieberman T.D."/>
            <person name="Swanson P.K."/>
            <person name="Smith M."/>
            <person name="Roesemann S."/>
            <person name="Alexander J.E."/>
            <person name="Rich S.A."/>
            <person name="Livny J."/>
            <person name="Vlamakis H."/>
            <person name="Clish C."/>
            <person name="Bullock K."/>
            <person name="Deik A."/>
            <person name="Scott J."/>
            <person name="Pierce K.A."/>
            <person name="Xavier R.J."/>
            <person name="Alm E.J."/>
        </authorList>
    </citation>
    <scope>NUCLEOTIDE SEQUENCE [LARGE SCALE GENOMIC DNA]</scope>
    <source>
        <strain evidence="3 6">BIOML-A1</strain>
        <strain evidence="4 5">BIOML-A4</strain>
    </source>
</reference>
<evidence type="ECO:0000313" key="5">
    <source>
        <dbReference type="Proteomes" id="UP000441162"/>
    </source>
</evidence>
<keyword evidence="4" id="KW-0012">Acyltransferase</keyword>
<comment type="similarity">
    <text evidence="1">Belongs to the transferase hexapeptide repeat family.</text>
</comment>
<evidence type="ECO:0000313" key="4">
    <source>
        <dbReference type="EMBL" id="KAA5403328.1"/>
    </source>
</evidence>
<gene>
    <name evidence="4" type="ORF">F2Y51_15770</name>
    <name evidence="3" type="ORF">F2Y58_16745</name>
</gene>
<dbReference type="EMBL" id="VVYY01000016">
    <property type="protein sequence ID" value="KAA5395272.1"/>
    <property type="molecule type" value="Genomic_DNA"/>
</dbReference>
<dbReference type="CDD" id="cd04647">
    <property type="entry name" value="LbH_MAT_like"/>
    <property type="match status" value="1"/>
</dbReference>
<protein>
    <submittedName>
        <fullName evidence="4">Acyltransferase</fullName>
    </submittedName>
</protein>
<dbReference type="PANTHER" id="PTHR23416:SF23">
    <property type="entry name" value="ACETYLTRANSFERASE C18B11.09C-RELATED"/>
    <property type="match status" value="1"/>
</dbReference>
<dbReference type="Pfam" id="PF00132">
    <property type="entry name" value="Hexapep"/>
    <property type="match status" value="1"/>
</dbReference>
<dbReference type="GO" id="GO:0008374">
    <property type="term" value="F:O-acyltransferase activity"/>
    <property type="evidence" value="ECO:0007669"/>
    <property type="project" value="TreeGrafter"/>
</dbReference>
<evidence type="ECO:0000256" key="2">
    <source>
        <dbReference type="ARBA" id="ARBA00022679"/>
    </source>
</evidence>
<dbReference type="InterPro" id="IPR011004">
    <property type="entry name" value="Trimer_LpxA-like_sf"/>
</dbReference>
<evidence type="ECO:0000313" key="3">
    <source>
        <dbReference type="EMBL" id="KAA5395272.1"/>
    </source>
</evidence>
<dbReference type="GO" id="GO:0005829">
    <property type="term" value="C:cytosol"/>
    <property type="evidence" value="ECO:0007669"/>
    <property type="project" value="TreeGrafter"/>
</dbReference>
<dbReference type="InterPro" id="IPR051159">
    <property type="entry name" value="Hexapeptide_acetyltransf"/>
</dbReference>
<dbReference type="EMBL" id="VVZA01000015">
    <property type="protein sequence ID" value="KAA5403328.1"/>
    <property type="molecule type" value="Genomic_DNA"/>
</dbReference>
<keyword evidence="2 4" id="KW-0808">Transferase</keyword>
<dbReference type="SUPFAM" id="SSF51161">
    <property type="entry name" value="Trimeric LpxA-like enzymes"/>
    <property type="match status" value="1"/>
</dbReference>
<proteinExistence type="inferred from homology"/>
<organism evidence="4 5">
    <name type="scientific">Phocaeicola dorei</name>
    <dbReference type="NCBI Taxonomy" id="357276"/>
    <lineage>
        <taxon>Bacteria</taxon>
        <taxon>Pseudomonadati</taxon>
        <taxon>Bacteroidota</taxon>
        <taxon>Bacteroidia</taxon>
        <taxon>Bacteroidales</taxon>
        <taxon>Bacteroidaceae</taxon>
        <taxon>Phocaeicola</taxon>
    </lineage>
</organism>
<dbReference type="AlphaFoldDB" id="A0A4Q5HQR2"/>
<dbReference type="InterPro" id="IPR001451">
    <property type="entry name" value="Hexapep"/>
</dbReference>
<name>A0A4Q5HQR2_9BACT</name>
<accession>A0A4Q5HQR2</accession>
<dbReference type="Proteomes" id="UP000481616">
    <property type="component" value="Unassembled WGS sequence"/>
</dbReference>
<dbReference type="Proteomes" id="UP000441162">
    <property type="component" value="Unassembled WGS sequence"/>
</dbReference>
<dbReference type="PANTHER" id="PTHR23416">
    <property type="entry name" value="SIALIC ACID SYNTHASE-RELATED"/>
    <property type="match status" value="1"/>
</dbReference>
<evidence type="ECO:0000256" key="1">
    <source>
        <dbReference type="ARBA" id="ARBA00007274"/>
    </source>
</evidence>
<evidence type="ECO:0000313" key="6">
    <source>
        <dbReference type="Proteomes" id="UP000481616"/>
    </source>
</evidence>